<comment type="similarity">
    <text evidence="1 4">Belongs to the GTR/RAG GTP-binding protein family.</text>
</comment>
<dbReference type="GO" id="GO:1990131">
    <property type="term" value="C:Gtr1-Gtr2 GTPase complex"/>
    <property type="evidence" value="ECO:0007669"/>
    <property type="project" value="UniProtKB-UniRule"/>
</dbReference>
<dbReference type="Gene3D" id="3.30.450.190">
    <property type="match status" value="1"/>
</dbReference>
<organism evidence="5 6">
    <name type="scientific">Saccharomycopsis crataegensis</name>
    <dbReference type="NCBI Taxonomy" id="43959"/>
    <lineage>
        <taxon>Eukaryota</taxon>
        <taxon>Fungi</taxon>
        <taxon>Dikarya</taxon>
        <taxon>Ascomycota</taxon>
        <taxon>Saccharomycotina</taxon>
        <taxon>Saccharomycetes</taxon>
        <taxon>Saccharomycopsidaceae</taxon>
        <taxon>Saccharomycopsis</taxon>
    </lineage>
</organism>
<comment type="subunit">
    <text evidence="4">Component of the GSE complex.</text>
</comment>
<dbReference type="InterPro" id="IPR006762">
    <property type="entry name" value="Gtr1_RagA"/>
</dbReference>
<dbReference type="Pfam" id="PF04670">
    <property type="entry name" value="Gtr1_RagA"/>
    <property type="match status" value="1"/>
</dbReference>
<dbReference type="GeneID" id="90074285"/>
<comment type="function">
    <text evidence="4">GTPase involved in activation of the TORC1 signaling pathway, which promotes growth and represses autophagy in nutrient-rich conditions.</text>
</comment>
<dbReference type="GO" id="GO:0003924">
    <property type="term" value="F:GTPase activity"/>
    <property type="evidence" value="ECO:0007669"/>
    <property type="project" value="UniProtKB-UniRule"/>
</dbReference>
<evidence type="ECO:0000313" key="6">
    <source>
        <dbReference type="Proteomes" id="UP001360560"/>
    </source>
</evidence>
<dbReference type="AlphaFoldDB" id="A0AAV5QN11"/>
<dbReference type="GO" id="GO:0005525">
    <property type="term" value="F:GTP binding"/>
    <property type="evidence" value="ECO:0007669"/>
    <property type="project" value="UniProtKB-UniRule"/>
</dbReference>
<dbReference type="EMBL" id="BTFZ01000011">
    <property type="protein sequence ID" value="GMM36310.1"/>
    <property type="molecule type" value="Genomic_DNA"/>
</dbReference>
<evidence type="ECO:0000256" key="4">
    <source>
        <dbReference type="RuleBase" id="RU367014"/>
    </source>
</evidence>
<keyword evidence="6" id="KW-1185">Reference proteome</keyword>
<dbReference type="GO" id="GO:0010507">
    <property type="term" value="P:negative regulation of autophagy"/>
    <property type="evidence" value="ECO:0007669"/>
    <property type="project" value="TreeGrafter"/>
</dbReference>
<dbReference type="SUPFAM" id="SSF52540">
    <property type="entry name" value="P-loop containing nucleoside triphosphate hydrolases"/>
    <property type="match status" value="1"/>
</dbReference>
<dbReference type="Proteomes" id="UP001360560">
    <property type="component" value="Unassembled WGS sequence"/>
</dbReference>
<comment type="caution">
    <text evidence="5">The sequence shown here is derived from an EMBL/GenBank/DDBJ whole genome shotgun (WGS) entry which is preliminary data.</text>
</comment>
<keyword evidence="2 4" id="KW-0547">Nucleotide-binding</keyword>
<protein>
    <recommendedName>
        <fullName evidence="4">GTP-binding protein</fullName>
    </recommendedName>
</protein>
<evidence type="ECO:0000313" key="5">
    <source>
        <dbReference type="EMBL" id="GMM36310.1"/>
    </source>
</evidence>
<proteinExistence type="inferred from homology"/>
<dbReference type="GO" id="GO:0005634">
    <property type="term" value="C:nucleus"/>
    <property type="evidence" value="ECO:0007669"/>
    <property type="project" value="TreeGrafter"/>
</dbReference>
<gene>
    <name evidence="5" type="ORF">DASC09_036350</name>
</gene>
<evidence type="ECO:0000256" key="1">
    <source>
        <dbReference type="ARBA" id="ARBA00007756"/>
    </source>
</evidence>
<sequence>MSYKNILLMGKSGSGKSSMRNMIFSNYSAIDTRRLGATIDVERTQIRLLNNLNLSLMDCGGQDSYMLNYIKAGSTKLNNAELLIYVFDIEGTQPKDFEIFNLILNTLKNLSPRCKIFLLVHKMDLVNEEEREKVFLDFYVGVKSSSNLKFFLDQNNVQCAQTSIWDESLYKAWSQIVGSLIPETQALQKHLKNLGNIVSAEFIMIFETSTFLKIATHPNSLPKDEQADLDSITQRVSGIIKNYKKSVEKISARFRSLTLYANSKSIYLDNLTDNMVIMIVIPDSKIEKDINKSTTVKISEEKYVQDVIKRARKTFEKLDFSGKK</sequence>
<accession>A0AAV5QN11</accession>
<dbReference type="Gene3D" id="3.40.50.300">
    <property type="entry name" value="P-loop containing nucleotide triphosphate hydrolases"/>
    <property type="match status" value="1"/>
</dbReference>
<evidence type="ECO:0000256" key="3">
    <source>
        <dbReference type="ARBA" id="ARBA00023134"/>
    </source>
</evidence>
<reference evidence="5 6" key="1">
    <citation type="journal article" date="2023" name="Elife">
        <title>Identification of key yeast species and microbe-microbe interactions impacting larval growth of Drosophila in the wild.</title>
        <authorList>
            <person name="Mure A."/>
            <person name="Sugiura Y."/>
            <person name="Maeda R."/>
            <person name="Honda K."/>
            <person name="Sakurai N."/>
            <person name="Takahashi Y."/>
            <person name="Watada M."/>
            <person name="Katoh T."/>
            <person name="Gotoh A."/>
            <person name="Gotoh Y."/>
            <person name="Taniguchi I."/>
            <person name="Nakamura K."/>
            <person name="Hayashi T."/>
            <person name="Katayama T."/>
            <person name="Uemura T."/>
            <person name="Hattori Y."/>
        </authorList>
    </citation>
    <scope>NUCLEOTIDE SEQUENCE [LARGE SCALE GENOMIC DNA]</scope>
    <source>
        <strain evidence="5 6">SC-9</strain>
    </source>
</reference>
<name>A0AAV5QN11_9ASCO</name>
<dbReference type="GO" id="GO:1904263">
    <property type="term" value="P:positive regulation of TORC1 signaling"/>
    <property type="evidence" value="ECO:0007669"/>
    <property type="project" value="TreeGrafter"/>
</dbReference>
<dbReference type="PANTHER" id="PTHR11259:SF1">
    <property type="entry name" value="RAS-RELATED GTP-BINDING PROTEIN"/>
    <property type="match status" value="1"/>
</dbReference>
<keyword evidence="3 4" id="KW-0342">GTP-binding</keyword>
<dbReference type="InterPro" id="IPR027417">
    <property type="entry name" value="P-loop_NTPase"/>
</dbReference>
<dbReference type="GO" id="GO:0000329">
    <property type="term" value="C:fungal-type vacuole membrane"/>
    <property type="evidence" value="ECO:0007669"/>
    <property type="project" value="TreeGrafter"/>
</dbReference>
<dbReference type="PANTHER" id="PTHR11259">
    <property type="entry name" value="RAS-RELATED GTP BINDING RAG/GTR YEAST"/>
    <property type="match status" value="1"/>
</dbReference>
<evidence type="ECO:0000256" key="2">
    <source>
        <dbReference type="ARBA" id="ARBA00022741"/>
    </source>
</evidence>
<dbReference type="GO" id="GO:0009267">
    <property type="term" value="P:cellular response to starvation"/>
    <property type="evidence" value="ECO:0007669"/>
    <property type="project" value="TreeGrafter"/>
</dbReference>
<dbReference type="RefSeq" id="XP_064853306.1">
    <property type="nucleotide sequence ID" value="XM_064997234.1"/>
</dbReference>